<protein>
    <recommendedName>
        <fullName evidence="3">PknH-like extracellular domain-containing protein</fullName>
    </recommendedName>
</protein>
<accession>A0ABV6X0B2</accession>
<evidence type="ECO:0008006" key="3">
    <source>
        <dbReference type="Google" id="ProtNLM"/>
    </source>
</evidence>
<reference evidence="1 2" key="1">
    <citation type="submission" date="2024-09" db="EMBL/GenBank/DDBJ databases">
        <authorList>
            <person name="Lee S.D."/>
        </authorList>
    </citation>
    <scope>NUCLEOTIDE SEQUENCE [LARGE SCALE GENOMIC DNA]</scope>
    <source>
        <strain evidence="1 2">N1-3</strain>
    </source>
</reference>
<dbReference type="Proteomes" id="UP001592530">
    <property type="component" value="Unassembled WGS sequence"/>
</dbReference>
<dbReference type="EMBL" id="JBHEZY010000004">
    <property type="protein sequence ID" value="MFC1431422.1"/>
    <property type="molecule type" value="Genomic_DNA"/>
</dbReference>
<name>A0ABV6X0B2_9ACTN</name>
<comment type="caution">
    <text evidence="1">The sequence shown here is derived from an EMBL/GenBank/DDBJ whole genome shotgun (WGS) entry which is preliminary data.</text>
</comment>
<dbReference type="RefSeq" id="WP_380551972.1">
    <property type="nucleotide sequence ID" value="NZ_JBHEZY010000004.1"/>
</dbReference>
<sequence>MEAYEENYPQLQAIEKAVNKLTATCMAGYGFTSLPPAASGHPPASIDDSNMPRRYGLSDAAQAARFGYHLANDNGPIPLQYPLSDAESAVANGFIRHGSTQLPVPSTYKGKAIPPGGCGGEAARKVGVTFDTTVAGRLDQESLDRSEADPRVQAVIHRWSACMKGHGYSVDSPLDAGNLVTSGDLPAANTAEITLAKSDVACKTATGLVSTWFTVESGIQRQEIEQNQLALDQNRQLIAQAVKNASALVEQ</sequence>
<evidence type="ECO:0000313" key="1">
    <source>
        <dbReference type="EMBL" id="MFC1431422.1"/>
    </source>
</evidence>
<proteinExistence type="predicted"/>
<evidence type="ECO:0000313" key="2">
    <source>
        <dbReference type="Proteomes" id="UP001592530"/>
    </source>
</evidence>
<gene>
    <name evidence="1" type="ORF">ACEZDB_12290</name>
</gene>
<organism evidence="1 2">
    <name type="scientific">Streptacidiphilus alkalitolerans</name>
    <dbReference type="NCBI Taxonomy" id="3342712"/>
    <lineage>
        <taxon>Bacteria</taxon>
        <taxon>Bacillati</taxon>
        <taxon>Actinomycetota</taxon>
        <taxon>Actinomycetes</taxon>
        <taxon>Kitasatosporales</taxon>
        <taxon>Streptomycetaceae</taxon>
        <taxon>Streptacidiphilus</taxon>
    </lineage>
</organism>